<dbReference type="RefSeq" id="WP_015031651.1">
    <property type="nucleotide sequence ID" value="NC_018750.1"/>
</dbReference>
<dbReference type="CDD" id="cd03801">
    <property type="entry name" value="GT4_PimA-like"/>
    <property type="match status" value="1"/>
</dbReference>
<feature type="region of interest" description="Disordered" evidence="4">
    <location>
        <begin position="57"/>
        <end position="80"/>
    </location>
</feature>
<feature type="region of interest" description="Disordered" evidence="4">
    <location>
        <begin position="218"/>
        <end position="243"/>
    </location>
</feature>
<dbReference type="eggNOG" id="COG0438">
    <property type="taxonomic scope" value="Bacteria"/>
</dbReference>
<dbReference type="PANTHER" id="PTHR12526">
    <property type="entry name" value="GLYCOSYLTRANSFERASE"/>
    <property type="match status" value="1"/>
</dbReference>
<accession>F2R740</accession>
<dbReference type="SUPFAM" id="SSF52540">
    <property type="entry name" value="P-loop containing nucleoside triphosphate hydrolases"/>
    <property type="match status" value="1"/>
</dbReference>
<proteinExistence type="predicted"/>
<evidence type="ECO:0000313" key="6">
    <source>
        <dbReference type="EMBL" id="CCA53732.1"/>
    </source>
</evidence>
<evidence type="ECO:0000313" key="7">
    <source>
        <dbReference type="Proteomes" id="UP000006854"/>
    </source>
</evidence>
<evidence type="ECO:0000256" key="3">
    <source>
        <dbReference type="ARBA" id="ARBA00022679"/>
    </source>
</evidence>
<keyword evidence="7" id="KW-1185">Reference proteome</keyword>
<dbReference type="AlphaFoldDB" id="F2R740"/>
<dbReference type="PATRIC" id="fig|953739.5.peg.6012"/>
<evidence type="ECO:0000259" key="5">
    <source>
        <dbReference type="Pfam" id="PF13439"/>
    </source>
</evidence>
<evidence type="ECO:0000256" key="4">
    <source>
        <dbReference type="SAM" id="MobiDB-lite"/>
    </source>
</evidence>
<dbReference type="Pfam" id="PF13692">
    <property type="entry name" value="Glyco_trans_1_4"/>
    <property type="match status" value="1"/>
</dbReference>
<dbReference type="Pfam" id="PF13439">
    <property type="entry name" value="Glyco_transf_4"/>
    <property type="match status" value="1"/>
</dbReference>
<dbReference type="GO" id="GO:0016757">
    <property type="term" value="F:glycosyltransferase activity"/>
    <property type="evidence" value="ECO:0007669"/>
    <property type="project" value="UniProtKB-KW"/>
</dbReference>
<dbReference type="EMBL" id="FR845719">
    <property type="protein sequence ID" value="CCA53732.1"/>
    <property type="molecule type" value="Genomic_DNA"/>
</dbReference>
<dbReference type="OrthoDB" id="506201at2"/>
<evidence type="ECO:0000256" key="1">
    <source>
        <dbReference type="ARBA" id="ARBA00021292"/>
    </source>
</evidence>
<gene>
    <name evidence="6" type="ordered locus">SVEN_0445</name>
</gene>
<reference evidence="6 7" key="1">
    <citation type="journal article" date="2011" name="BMC Genomics">
        <title>Genome-wide analysis of the role of GlnR in Streptomyces venezuelae provides new insights into global nitrogen regulation in actinomycetes.</title>
        <authorList>
            <person name="Pullan S.T."/>
            <person name="Bibb M.J."/>
            <person name="Merrick M."/>
        </authorList>
    </citation>
    <scope>NUCLEOTIDE SEQUENCE [LARGE SCALE GENOMIC DNA]</scope>
    <source>
        <strain evidence="7">ATCC 10712 / CBS 650.69 / DSM 40230 / JCM 4526 / NBRC 13096 / PD 04745</strain>
    </source>
</reference>
<feature type="compositionally biased region" description="Basic and acidic residues" evidence="4">
    <location>
        <begin position="69"/>
        <end position="80"/>
    </location>
</feature>
<protein>
    <recommendedName>
        <fullName evidence="1">D-inositol 3-phosphate glycosyltransferase</fullName>
    </recommendedName>
</protein>
<evidence type="ECO:0000256" key="2">
    <source>
        <dbReference type="ARBA" id="ARBA00022676"/>
    </source>
</evidence>
<name>F2R740_STRVP</name>
<dbReference type="InterPro" id="IPR027417">
    <property type="entry name" value="P-loop_NTPase"/>
</dbReference>
<organism evidence="6 7">
    <name type="scientific">Streptomyces venezuelae (strain ATCC 10712 / CBS 650.69 / DSM 40230 / JCM 4526 / NBRC 13096 / PD 04745)</name>
    <dbReference type="NCBI Taxonomy" id="953739"/>
    <lineage>
        <taxon>Bacteria</taxon>
        <taxon>Bacillati</taxon>
        <taxon>Actinomycetota</taxon>
        <taxon>Actinomycetes</taxon>
        <taxon>Kitasatosporales</taxon>
        <taxon>Streptomycetaceae</taxon>
        <taxon>Streptomyces</taxon>
    </lineage>
</organism>
<dbReference type="GeneID" id="51861043"/>
<dbReference type="Proteomes" id="UP000006854">
    <property type="component" value="Chromosome"/>
</dbReference>
<sequence>MTRSRGPLLVAVSGPDGAGKSSLVGRLSALLAERGLTVVALHCYGCFLCRRFPVPPRVSEPEEPGGGEWARRAGDPERRGSGLRRAHAFLDAGELSARIALARLRARRRARGGDAVVLTDRGPLDGLVKFDLPAGAPAASAFRRVADRYGLTLLVETGPETLRGRGWEEVAGPPTVWWARYRSWSRRLPRITRLDGERPASRVAAEALDRILEAVRERESERRREAGPGQAPGLGLEPAGGGDRRRRHVVVSIYDDAKNPAYRGGGALVVDKVARRLAEEYRVTVVTAGRGGGGEERDGIRYVRLPVCRAGPRAGQLLFLTLLPFVARRIRHDLWLESFTPPFSTSFLPLTTGAPVVGIDQGRSAEALWRRYHVPFFLVERLGLRCYRHIVVMNAADGSVVRRLSPRADVQVIANGVDRRDLDENRLGSGRFILFLGRIDTWVKGLDLLLDAYDRAGPPLELLLAGSGTPAEERRLAALVAAHASGPEPRIHWVGYAEEERKRQLLRDCAFLVMPSRHETFGLVALEGMSYGKPVLHFDLPALRWMRDGGDVAVPPFDVAAFGRRMNELAADPALRRRLGRRSGLAAQRYTWDEMTGRYLALAHRLLDTPAPARRPRKRGASWQTTR</sequence>
<dbReference type="InterPro" id="IPR028098">
    <property type="entry name" value="Glyco_trans_4-like_N"/>
</dbReference>
<dbReference type="HOGENOM" id="CLU_436086_0_0_11"/>
<feature type="domain" description="Glycosyltransferase subfamily 4-like N-terminal" evidence="5">
    <location>
        <begin position="264"/>
        <end position="419"/>
    </location>
</feature>
<dbReference type="KEGG" id="sve:SVEN_0445"/>
<feature type="compositionally biased region" description="Low complexity" evidence="4">
    <location>
        <begin position="227"/>
        <end position="237"/>
    </location>
</feature>
<dbReference type="SUPFAM" id="SSF53756">
    <property type="entry name" value="UDP-Glycosyltransferase/glycogen phosphorylase"/>
    <property type="match status" value="1"/>
</dbReference>
<dbReference type="PANTHER" id="PTHR12526:SF635">
    <property type="entry name" value="GLYCOSYL TRANSFERASE GROUP 1"/>
    <property type="match status" value="1"/>
</dbReference>
<keyword evidence="3" id="KW-0808">Transferase</keyword>
<dbReference type="Gene3D" id="3.40.50.300">
    <property type="entry name" value="P-loop containing nucleotide triphosphate hydrolases"/>
    <property type="match status" value="1"/>
</dbReference>
<keyword evidence="2" id="KW-0328">Glycosyltransferase</keyword>
<dbReference type="Gene3D" id="3.40.50.2000">
    <property type="entry name" value="Glycogen Phosphorylase B"/>
    <property type="match status" value="2"/>
</dbReference>
<dbReference type="STRING" id="953739.SVEN_0445"/>